<dbReference type="OrthoDB" id="10250619at2759"/>
<protein>
    <submittedName>
        <fullName evidence="1">Uncharacterized protein</fullName>
    </submittedName>
</protein>
<comment type="caution">
    <text evidence="1">The sequence shown here is derived from an EMBL/GenBank/DDBJ whole genome shotgun (WGS) entry which is preliminary data.</text>
</comment>
<name>E1F8H7_GIAIA</name>
<evidence type="ECO:0000313" key="2">
    <source>
        <dbReference type="Proteomes" id="UP000008974"/>
    </source>
</evidence>
<accession>E1F8H7</accession>
<sequence>MLVEKVLETDVGIIKVVVIAHSKSCVLSVSSDPLALGSLSILVPCLDVPGTAVGVTLLDDGPCTCEGLIEMLSAKYNIQIILNSKIEELVWAERSTNKHITQTLVNLFEEIYEPRSKQ</sequence>
<proteinExistence type="predicted"/>
<dbReference type="OMA" id="VWAERST"/>
<dbReference type="EMBL" id="ACVC01000236">
    <property type="protein sequence ID" value="EFO61216.1"/>
    <property type="molecule type" value="Genomic_DNA"/>
</dbReference>
<reference evidence="1 2" key="1">
    <citation type="journal article" date="2010" name="BMC Genomics">
        <title>Genome analysis and comparative genomics of a Giardia intestinalis assemblage E isolate.</title>
        <authorList>
            <person name="Jerlstrom-Hultqvist J."/>
            <person name="Franzen O."/>
            <person name="Ankarklev J."/>
            <person name="Xu F."/>
            <person name="Nohynkova E."/>
            <person name="Andersson J.O."/>
            <person name="Svard S.G."/>
            <person name="Andersson B."/>
        </authorList>
    </citation>
    <scope>NUCLEOTIDE SEQUENCE [LARGE SCALE GENOMIC DNA]</scope>
    <source>
        <strain evidence="1 2">P15</strain>
    </source>
</reference>
<dbReference type="AlphaFoldDB" id="E1F8H7"/>
<organism evidence="1 2">
    <name type="scientific">Giardia intestinalis (strain P15)</name>
    <name type="common">Giardia lamblia</name>
    <dbReference type="NCBI Taxonomy" id="658858"/>
    <lineage>
        <taxon>Eukaryota</taxon>
        <taxon>Metamonada</taxon>
        <taxon>Diplomonadida</taxon>
        <taxon>Hexamitidae</taxon>
        <taxon>Giardiinae</taxon>
        <taxon>Giardia</taxon>
    </lineage>
</organism>
<dbReference type="VEuPathDB" id="GiardiaDB:GLP15_526"/>
<gene>
    <name evidence="1" type="ORF">GLP15_526</name>
</gene>
<evidence type="ECO:0000313" key="1">
    <source>
        <dbReference type="EMBL" id="EFO61216.1"/>
    </source>
</evidence>
<dbReference type="Proteomes" id="UP000008974">
    <property type="component" value="Unassembled WGS sequence"/>
</dbReference>